<dbReference type="CDD" id="cd16914">
    <property type="entry name" value="EcfT"/>
    <property type="match status" value="1"/>
</dbReference>
<evidence type="ECO:0000256" key="4">
    <source>
        <dbReference type="ARBA" id="ARBA00022989"/>
    </source>
</evidence>
<evidence type="ECO:0000256" key="2">
    <source>
        <dbReference type="ARBA" id="ARBA00022475"/>
    </source>
</evidence>
<protein>
    <submittedName>
        <fullName evidence="7">Energy-coupling factor transporter transmembrane protein EcfT</fullName>
    </submittedName>
</protein>
<keyword evidence="3 6" id="KW-0812">Transmembrane</keyword>
<sequence length="265" mass="30963">MEEWLFNKDDYIPQKDKDRFIDKSIFAILHVLSLIKRNSKINTSFMYSINSAVKLIFTILNIIFLSMSKNFVYVLLADVYFLLILSLLDVEDIKRVLSISAIVPIFTLVMLIPSIMMGNVRNSMLLILKVIGTIIIVNILSYTTKWHDITRALKLFFIPDVFILVFDITIKYIYILGEFSLEMFYALRIRSVGKNANKYSSITKIMGNLFLKSKEMGDEMYSAMECRGFTGEYSAYRRFKFSFKDLIYCIANLTIILSYFYFARM</sequence>
<dbReference type="PANTHER" id="PTHR34857:SF2">
    <property type="entry name" value="SLL0384 PROTEIN"/>
    <property type="match status" value="1"/>
</dbReference>
<evidence type="ECO:0000256" key="3">
    <source>
        <dbReference type="ARBA" id="ARBA00022692"/>
    </source>
</evidence>
<keyword evidence="8" id="KW-1185">Reference proteome</keyword>
<dbReference type="AlphaFoldDB" id="A0A949TRI8"/>
<evidence type="ECO:0000313" key="7">
    <source>
        <dbReference type="EMBL" id="MBV7275237.1"/>
    </source>
</evidence>
<dbReference type="PANTHER" id="PTHR34857">
    <property type="entry name" value="SLL0384 PROTEIN"/>
    <property type="match status" value="1"/>
</dbReference>
<evidence type="ECO:0000256" key="6">
    <source>
        <dbReference type="SAM" id="Phobius"/>
    </source>
</evidence>
<gene>
    <name evidence="7" type="ORF">I6U48_20260</name>
</gene>
<feature type="transmembrane region" description="Helical" evidence="6">
    <location>
        <begin position="123"/>
        <end position="143"/>
    </location>
</feature>
<feature type="transmembrane region" description="Helical" evidence="6">
    <location>
        <begin position="71"/>
        <end position="90"/>
    </location>
</feature>
<proteinExistence type="predicted"/>
<dbReference type="GO" id="GO:0005886">
    <property type="term" value="C:plasma membrane"/>
    <property type="evidence" value="ECO:0007669"/>
    <property type="project" value="UniProtKB-ARBA"/>
</dbReference>
<evidence type="ECO:0000256" key="5">
    <source>
        <dbReference type="ARBA" id="ARBA00023136"/>
    </source>
</evidence>
<feature type="transmembrane region" description="Helical" evidence="6">
    <location>
        <begin position="245"/>
        <end position="262"/>
    </location>
</feature>
<name>A0A949TRI8_9CLOT</name>
<dbReference type="RefSeq" id="WP_218322292.1">
    <property type="nucleotide sequence ID" value="NZ_JAEEGC010000117.1"/>
</dbReference>
<feature type="transmembrane region" description="Helical" evidence="6">
    <location>
        <begin position="47"/>
        <end position="65"/>
    </location>
</feature>
<comment type="subcellular location">
    <subcellularLocation>
        <location evidence="1">Membrane</location>
        <topology evidence="1">Multi-pass membrane protein</topology>
    </subcellularLocation>
</comment>
<dbReference type="Proteomes" id="UP000694308">
    <property type="component" value="Unassembled WGS sequence"/>
</dbReference>
<keyword evidence="2" id="KW-1003">Cell membrane</keyword>
<comment type="caution">
    <text evidence="7">The sequence shown here is derived from an EMBL/GenBank/DDBJ whole genome shotgun (WGS) entry which is preliminary data.</text>
</comment>
<dbReference type="InterPro" id="IPR003339">
    <property type="entry name" value="ABC/ECF_trnsptr_transmembrane"/>
</dbReference>
<keyword evidence="4 6" id="KW-1133">Transmembrane helix</keyword>
<feature type="transmembrane region" description="Helical" evidence="6">
    <location>
        <begin position="97"/>
        <end position="117"/>
    </location>
</feature>
<reference evidence="7" key="1">
    <citation type="submission" date="2020-12" db="EMBL/GenBank/DDBJ databases">
        <title>Clostridium thailandense sp. nov., a novel acetogenic bacterium isolated from peat land soil in Thailand.</title>
        <authorList>
            <person name="Chaikitkaew S."/>
            <person name="Birkeland N.K."/>
        </authorList>
    </citation>
    <scope>NUCLEOTIDE SEQUENCE</scope>
    <source>
        <strain evidence="7">PL3</strain>
    </source>
</reference>
<keyword evidence="5 6" id="KW-0472">Membrane</keyword>
<dbReference type="EMBL" id="JAEEGC010000117">
    <property type="protein sequence ID" value="MBV7275237.1"/>
    <property type="molecule type" value="Genomic_DNA"/>
</dbReference>
<evidence type="ECO:0000313" key="8">
    <source>
        <dbReference type="Proteomes" id="UP000694308"/>
    </source>
</evidence>
<feature type="transmembrane region" description="Helical" evidence="6">
    <location>
        <begin position="155"/>
        <end position="175"/>
    </location>
</feature>
<dbReference type="InterPro" id="IPR051611">
    <property type="entry name" value="ECF_transporter_component"/>
</dbReference>
<accession>A0A949TRI8</accession>
<organism evidence="7 8">
    <name type="scientific">Clostridium thailandense</name>
    <dbReference type="NCBI Taxonomy" id="2794346"/>
    <lineage>
        <taxon>Bacteria</taxon>
        <taxon>Bacillati</taxon>
        <taxon>Bacillota</taxon>
        <taxon>Clostridia</taxon>
        <taxon>Eubacteriales</taxon>
        <taxon>Clostridiaceae</taxon>
        <taxon>Clostridium</taxon>
    </lineage>
</organism>
<dbReference type="Pfam" id="PF02361">
    <property type="entry name" value="CbiQ"/>
    <property type="match status" value="1"/>
</dbReference>
<evidence type="ECO:0000256" key="1">
    <source>
        <dbReference type="ARBA" id="ARBA00004141"/>
    </source>
</evidence>